<dbReference type="SMART" id="SM00421">
    <property type="entry name" value="HTH_LUXR"/>
    <property type="match status" value="1"/>
</dbReference>
<dbReference type="InterPro" id="IPR000792">
    <property type="entry name" value="Tscrpt_reg_LuxR_C"/>
</dbReference>
<dbReference type="PROSITE" id="PS50043">
    <property type="entry name" value="HTH_LUXR_2"/>
    <property type="match status" value="1"/>
</dbReference>
<dbReference type="InterPro" id="IPR016032">
    <property type="entry name" value="Sig_transdc_resp-reg_C-effctor"/>
</dbReference>
<dbReference type="GO" id="GO:0003677">
    <property type="term" value="F:DNA binding"/>
    <property type="evidence" value="ECO:0007669"/>
    <property type="project" value="InterPro"/>
</dbReference>
<name>A0A375Z510_MYCSH</name>
<dbReference type="AlphaFoldDB" id="A0A375Z510"/>
<dbReference type="GO" id="GO:0006355">
    <property type="term" value="P:regulation of DNA-templated transcription"/>
    <property type="evidence" value="ECO:0007669"/>
    <property type="project" value="InterPro"/>
</dbReference>
<keyword evidence="2" id="KW-0067">ATP-binding</keyword>
<proteinExistence type="predicted"/>
<evidence type="ECO:0000259" key="3">
    <source>
        <dbReference type="PROSITE" id="PS50043"/>
    </source>
</evidence>
<dbReference type="GO" id="GO:0004016">
    <property type="term" value="F:adenylate cyclase activity"/>
    <property type="evidence" value="ECO:0007669"/>
    <property type="project" value="TreeGrafter"/>
</dbReference>
<dbReference type="PROSITE" id="PS00622">
    <property type="entry name" value="HTH_LUXR_1"/>
    <property type="match status" value="1"/>
</dbReference>
<feature type="domain" description="HTH luxR-type" evidence="3">
    <location>
        <begin position="1005"/>
        <end position="1070"/>
    </location>
</feature>
<evidence type="ECO:0000256" key="2">
    <source>
        <dbReference type="ARBA" id="ARBA00022840"/>
    </source>
</evidence>
<dbReference type="InterPro" id="IPR036388">
    <property type="entry name" value="WH-like_DNA-bd_sf"/>
</dbReference>
<sequence>MTSVGESKRLYPAEQAPMSVKLAASARYVPSDHFHTPGRVKVAGSSQQMLGRVTHAAAPAQRDKPHREASGRVRLPPIRGRTGELRAIEALITAVAQGRAGVLVIEGPPGIGKSRLLTEVSALAEKAGVRSLFGEAFEYQQTVPFFSLFMATLRADPPVGDAEALRHLGASADHRYWVVRDLQSAIQAAAFRKPLVILLEDIHWADNATLLALRSLAATRSDAPVLWVFTVRTGAGGRAVRETLTALEREDARFLRLTAMTASAIADIVQDAVRANADASLLSLAEKAHGNPFLLTELLRGLDEDGRLDVSGGRAVATGDTLPRRLGDTMQERLDQLSTAASQVVRVAAALPDRFSARLLAAMLERPPTALMSAVEEAVRADLLIEDGDQMRFRHDLLREATRQSLSQSLRRAMERQSATIMLDMGAAPEEVATQLARSAEVGDQVAIAALREAARSVANSDPSAASDLSKRALELLSPQDPKRGPVITETIVLLNRATRYEEAQRLASSTLCAALAPEEEAKIRLRLPTVTTETTTRHIEENRRALQLPNLSEVTRARHLAWLAYNLAMYGQHGQDRTAANEAAAAAASTGDLESSILSGVALACLDCVDGNADRALHRIEELQSLTPAGDVTSHHLAAIHLANLLAVVGRLDDAATLAAGRTEKSRKERDGMALHIWALTSGMVQLAAGRLSAARVSTEWLPTPERTGSTLVDAMRMFTLAEVAARTDDRTLLQEMVSEAREAYAEGSPAVRRGAAGVLGLAAWQHDDVHEAARWLGGDISLLVTPLLPAVLDQLTLTARVASAAADAGLRARLLDDIDVLERERPGIGLFATVAQHARGILERDAGALVSAAELLGSSGRPLLYAGAAEDAGGELARAQRNAEALDQLNAAFDTFVECEAIADARRVARALRHLGVERRIVTHSRAKTGLLGSSGRPLLYAGAAEDAGGELARAQRNAEALDQLNAAFDTFVECEAIADARRVARALRHLGVERRIVTHSRAKTGWDSVTDSELKVVNLIAQGATNREVATELHLSPHTVKTHVHNAFAKLGITSRAQLAQLMRGGD</sequence>
<dbReference type="InterPro" id="IPR041664">
    <property type="entry name" value="AAA_16"/>
</dbReference>
<dbReference type="PRINTS" id="PR00038">
    <property type="entry name" value="HTHLUXR"/>
</dbReference>
<keyword evidence="5" id="KW-1185">Reference proteome</keyword>
<gene>
    <name evidence="4" type="ORF">MSP7336_04494</name>
</gene>
<organism evidence="4 5">
    <name type="scientific">Mycobacterium shimoidei</name>
    <dbReference type="NCBI Taxonomy" id="29313"/>
    <lineage>
        <taxon>Bacteria</taxon>
        <taxon>Bacillati</taxon>
        <taxon>Actinomycetota</taxon>
        <taxon>Actinomycetes</taxon>
        <taxon>Mycobacteriales</taxon>
        <taxon>Mycobacteriaceae</taxon>
        <taxon>Mycobacterium</taxon>
    </lineage>
</organism>
<reference evidence="4 5" key="1">
    <citation type="submission" date="2018-05" db="EMBL/GenBank/DDBJ databases">
        <authorList>
            <consortium name="IHU Genomes"/>
        </authorList>
    </citation>
    <scope>NUCLEOTIDE SEQUENCE [LARGE SCALE GENOMIC DNA]</scope>
    <source>
        <strain evidence="4 5">P7336</strain>
    </source>
</reference>
<evidence type="ECO:0000313" key="4">
    <source>
        <dbReference type="EMBL" id="SRX96218.1"/>
    </source>
</evidence>
<dbReference type="Proteomes" id="UP000252015">
    <property type="component" value="Unassembled WGS sequence"/>
</dbReference>
<dbReference type="Pfam" id="PF00196">
    <property type="entry name" value="GerE"/>
    <property type="match status" value="1"/>
</dbReference>
<dbReference type="GO" id="GO:0005737">
    <property type="term" value="C:cytoplasm"/>
    <property type="evidence" value="ECO:0007669"/>
    <property type="project" value="TreeGrafter"/>
</dbReference>
<dbReference type="SUPFAM" id="SSF46894">
    <property type="entry name" value="C-terminal effector domain of the bipartite response regulators"/>
    <property type="match status" value="1"/>
</dbReference>
<accession>A0A375Z510</accession>
<dbReference type="PANTHER" id="PTHR16305:SF28">
    <property type="entry name" value="GUANYLATE CYCLASE DOMAIN-CONTAINING PROTEIN"/>
    <property type="match status" value="1"/>
</dbReference>
<dbReference type="Pfam" id="PF13191">
    <property type="entry name" value="AAA_16"/>
    <property type="match status" value="1"/>
</dbReference>
<dbReference type="SUPFAM" id="SSF52540">
    <property type="entry name" value="P-loop containing nucleoside triphosphate hydrolases"/>
    <property type="match status" value="1"/>
</dbReference>
<protein>
    <submittedName>
        <fullName evidence="4">LuxR family transcriptional regulator [Microlunatus phosphovorus NM-1]</fullName>
    </submittedName>
</protein>
<dbReference type="GO" id="GO:0005524">
    <property type="term" value="F:ATP binding"/>
    <property type="evidence" value="ECO:0007669"/>
    <property type="project" value="UniProtKB-KW"/>
</dbReference>
<dbReference type="EMBL" id="UEGW01000001">
    <property type="protein sequence ID" value="SRX96218.1"/>
    <property type="molecule type" value="Genomic_DNA"/>
</dbReference>
<evidence type="ECO:0000256" key="1">
    <source>
        <dbReference type="ARBA" id="ARBA00022741"/>
    </source>
</evidence>
<dbReference type="STRING" id="29313.BHQ16_19415"/>
<dbReference type="InterPro" id="IPR027417">
    <property type="entry name" value="P-loop_NTPase"/>
</dbReference>
<keyword evidence="1" id="KW-0547">Nucleotide-binding</keyword>
<evidence type="ECO:0000313" key="5">
    <source>
        <dbReference type="Proteomes" id="UP000252015"/>
    </source>
</evidence>
<dbReference type="CDD" id="cd06170">
    <property type="entry name" value="LuxR_C_like"/>
    <property type="match status" value="1"/>
</dbReference>
<dbReference type="Gene3D" id="1.10.10.10">
    <property type="entry name" value="Winged helix-like DNA-binding domain superfamily/Winged helix DNA-binding domain"/>
    <property type="match status" value="1"/>
</dbReference>
<dbReference type="PANTHER" id="PTHR16305">
    <property type="entry name" value="TESTICULAR SOLUBLE ADENYLYL CYCLASE"/>
    <property type="match status" value="1"/>
</dbReference>